<gene>
    <name evidence="7" type="ORF">L207DRAFT_499583</name>
</gene>
<dbReference type="InterPro" id="IPR006094">
    <property type="entry name" value="Oxid_FAD_bind_N"/>
</dbReference>
<dbReference type="InterPro" id="IPR016169">
    <property type="entry name" value="FAD-bd_PCMH_sub2"/>
</dbReference>
<name>A0A2J6R2A9_HYAVF</name>
<organism evidence="7 8">
    <name type="scientific">Hyaloscypha variabilis (strain UAMH 11265 / GT02V1 / F)</name>
    <name type="common">Meliniomyces variabilis</name>
    <dbReference type="NCBI Taxonomy" id="1149755"/>
    <lineage>
        <taxon>Eukaryota</taxon>
        <taxon>Fungi</taxon>
        <taxon>Dikarya</taxon>
        <taxon>Ascomycota</taxon>
        <taxon>Pezizomycotina</taxon>
        <taxon>Leotiomycetes</taxon>
        <taxon>Helotiales</taxon>
        <taxon>Hyaloscyphaceae</taxon>
        <taxon>Hyaloscypha</taxon>
        <taxon>Hyaloscypha variabilis</taxon>
    </lineage>
</organism>
<dbReference type="SUPFAM" id="SSF56176">
    <property type="entry name" value="FAD-binding/transporter-associated domain-like"/>
    <property type="match status" value="1"/>
</dbReference>
<accession>A0A2J6R2A9</accession>
<dbReference type="Pfam" id="PF01565">
    <property type="entry name" value="FAD_binding_4"/>
    <property type="match status" value="1"/>
</dbReference>
<evidence type="ECO:0000313" key="7">
    <source>
        <dbReference type="EMBL" id="PMD32609.1"/>
    </source>
</evidence>
<evidence type="ECO:0000259" key="6">
    <source>
        <dbReference type="PROSITE" id="PS51387"/>
    </source>
</evidence>
<dbReference type="PANTHER" id="PTHR42973:SF4">
    <property type="entry name" value="FAD BINDING DOMAIN PROTEIN"/>
    <property type="match status" value="1"/>
</dbReference>
<keyword evidence="5" id="KW-1133">Transmembrane helix</keyword>
<dbReference type="EMBL" id="KZ613958">
    <property type="protein sequence ID" value="PMD32609.1"/>
    <property type="molecule type" value="Genomic_DNA"/>
</dbReference>
<dbReference type="Proteomes" id="UP000235786">
    <property type="component" value="Unassembled WGS sequence"/>
</dbReference>
<dbReference type="PANTHER" id="PTHR42973">
    <property type="entry name" value="BINDING OXIDOREDUCTASE, PUTATIVE (AFU_ORTHOLOGUE AFUA_1G17690)-RELATED"/>
    <property type="match status" value="1"/>
</dbReference>
<comment type="similarity">
    <text evidence="1">Belongs to the oxygen-dependent FAD-linked oxidoreductase family.</text>
</comment>
<keyword evidence="3" id="KW-0274">FAD</keyword>
<dbReference type="InterPro" id="IPR016166">
    <property type="entry name" value="FAD-bd_PCMH"/>
</dbReference>
<dbReference type="GO" id="GO:0016491">
    <property type="term" value="F:oxidoreductase activity"/>
    <property type="evidence" value="ECO:0007669"/>
    <property type="project" value="UniProtKB-KW"/>
</dbReference>
<dbReference type="OrthoDB" id="2151789at2759"/>
<evidence type="ECO:0000256" key="5">
    <source>
        <dbReference type="SAM" id="Phobius"/>
    </source>
</evidence>
<keyword evidence="2" id="KW-0285">Flavoprotein</keyword>
<dbReference type="GO" id="GO:0071949">
    <property type="term" value="F:FAD binding"/>
    <property type="evidence" value="ECO:0007669"/>
    <property type="project" value="InterPro"/>
</dbReference>
<dbReference type="PROSITE" id="PS51387">
    <property type="entry name" value="FAD_PCMH"/>
    <property type="match status" value="1"/>
</dbReference>
<evidence type="ECO:0000256" key="4">
    <source>
        <dbReference type="ARBA" id="ARBA00023002"/>
    </source>
</evidence>
<sequence length="549" mass="59645">MAIQAVSGSTATALVIIVSLLVLIIGYLRATIVPKAAEKATASVLASTPTEPSKLTKTLASALPESVIAQQNSTEFKRSINSYWAQQECEIVPACVVRPRNAEELSKAVKILKEEFDVEVYRKGDKKTEGLFAVRGGGHSPLPGAASIDDGVVIDLSLFREVTPSEDGTSVVIGGGCKWADVSKVLDGRGLAVVGGRNSAVGVGGLTLGGGLSFFSPRFGMVCSNIISYEIVLASGTITTASSTNNPDLWRALKGGSNNFGIVTSFTARSFSCSKIWSGFLYLPSFQTNKVLSTFHESVNRVNSDTYDNFAAGPIACFSYVHAIGLKIISVNLCYTQAPENEKKWPIYWQTSGFSNLWRIWSTLKVQKLTSATDEMNMLNPPGRRQVFAMTTIKNDPATLAAAHAAYDAAISSLRRVKVKGLVWTLVMQPLLPDWVHKGDANPLGLNDVDEALVIVSFTVNWDEAQNDDFVKSTTRQTVEKIEVFAVANKTAHRYRYVNYCAEWQKPFDGYGQANVEFLKRVSRNYDPEGLFQDGCVGGFKLGLENIEA</sequence>
<dbReference type="InterPro" id="IPR036318">
    <property type="entry name" value="FAD-bd_PCMH-like_sf"/>
</dbReference>
<evidence type="ECO:0000256" key="2">
    <source>
        <dbReference type="ARBA" id="ARBA00022630"/>
    </source>
</evidence>
<keyword evidence="4" id="KW-0560">Oxidoreductase</keyword>
<keyword evidence="5" id="KW-0472">Membrane</keyword>
<dbReference type="InterPro" id="IPR050416">
    <property type="entry name" value="FAD-linked_Oxidoreductase"/>
</dbReference>
<dbReference type="Gene3D" id="3.30.43.10">
    <property type="entry name" value="Uridine Diphospho-n-acetylenolpyruvylglucosamine Reductase, domain 2"/>
    <property type="match status" value="1"/>
</dbReference>
<reference evidence="7 8" key="1">
    <citation type="submission" date="2016-04" db="EMBL/GenBank/DDBJ databases">
        <title>A degradative enzymes factory behind the ericoid mycorrhizal symbiosis.</title>
        <authorList>
            <consortium name="DOE Joint Genome Institute"/>
            <person name="Martino E."/>
            <person name="Morin E."/>
            <person name="Grelet G."/>
            <person name="Kuo A."/>
            <person name="Kohler A."/>
            <person name="Daghino S."/>
            <person name="Barry K."/>
            <person name="Choi C."/>
            <person name="Cichocki N."/>
            <person name="Clum A."/>
            <person name="Copeland A."/>
            <person name="Hainaut M."/>
            <person name="Haridas S."/>
            <person name="Labutti K."/>
            <person name="Lindquist E."/>
            <person name="Lipzen A."/>
            <person name="Khouja H.-R."/>
            <person name="Murat C."/>
            <person name="Ohm R."/>
            <person name="Olson A."/>
            <person name="Spatafora J."/>
            <person name="Veneault-Fourrey C."/>
            <person name="Henrissat B."/>
            <person name="Grigoriev I."/>
            <person name="Martin F."/>
            <person name="Perotto S."/>
        </authorList>
    </citation>
    <scope>NUCLEOTIDE SEQUENCE [LARGE SCALE GENOMIC DNA]</scope>
    <source>
        <strain evidence="7 8">F</strain>
    </source>
</reference>
<keyword evidence="8" id="KW-1185">Reference proteome</keyword>
<proteinExistence type="inferred from homology"/>
<dbReference type="Gene3D" id="3.40.462.20">
    <property type="match status" value="1"/>
</dbReference>
<evidence type="ECO:0000313" key="8">
    <source>
        <dbReference type="Proteomes" id="UP000235786"/>
    </source>
</evidence>
<feature type="transmembrane region" description="Helical" evidence="5">
    <location>
        <begin position="6"/>
        <end position="28"/>
    </location>
</feature>
<dbReference type="Gene3D" id="3.30.465.10">
    <property type="match status" value="1"/>
</dbReference>
<dbReference type="InterPro" id="IPR016167">
    <property type="entry name" value="FAD-bd_PCMH_sub1"/>
</dbReference>
<evidence type="ECO:0000256" key="3">
    <source>
        <dbReference type="ARBA" id="ARBA00022827"/>
    </source>
</evidence>
<evidence type="ECO:0000256" key="1">
    <source>
        <dbReference type="ARBA" id="ARBA00005466"/>
    </source>
</evidence>
<feature type="domain" description="FAD-binding PCMH-type" evidence="6">
    <location>
        <begin position="89"/>
        <end position="273"/>
    </location>
</feature>
<dbReference type="AlphaFoldDB" id="A0A2J6R2A9"/>
<keyword evidence="5" id="KW-0812">Transmembrane</keyword>
<dbReference type="STRING" id="1149755.A0A2J6R2A9"/>
<protein>
    <submittedName>
        <fullName evidence="7">FAD binding domain-containing protein</fullName>
    </submittedName>
</protein>